<feature type="transmembrane region" description="Helical" evidence="8">
    <location>
        <begin position="161"/>
        <end position="182"/>
    </location>
</feature>
<keyword evidence="3 8" id="KW-0812">Transmembrane</keyword>
<keyword evidence="2" id="KW-1003">Cell membrane</keyword>
<evidence type="ECO:0000313" key="10">
    <source>
        <dbReference type="EMBL" id="GAA0339715.1"/>
    </source>
</evidence>
<evidence type="ECO:0000313" key="11">
    <source>
        <dbReference type="Proteomes" id="UP001501822"/>
    </source>
</evidence>
<feature type="domain" description="Pycsar effector protein" evidence="9">
    <location>
        <begin position="27"/>
        <end position="181"/>
    </location>
</feature>
<evidence type="ECO:0000256" key="2">
    <source>
        <dbReference type="ARBA" id="ARBA00022475"/>
    </source>
</evidence>
<dbReference type="Proteomes" id="UP001501822">
    <property type="component" value="Unassembled WGS sequence"/>
</dbReference>
<gene>
    <name evidence="10" type="ORF">GCM10010151_31690</name>
</gene>
<evidence type="ECO:0000256" key="7">
    <source>
        <dbReference type="ARBA" id="ARBA00023136"/>
    </source>
</evidence>
<keyword evidence="6" id="KW-0051">Antiviral defense</keyword>
<protein>
    <recommendedName>
        <fullName evidence="9">Pycsar effector protein domain-containing protein</fullName>
    </recommendedName>
</protein>
<keyword evidence="5 8" id="KW-1133">Transmembrane helix</keyword>
<evidence type="ECO:0000256" key="5">
    <source>
        <dbReference type="ARBA" id="ARBA00022989"/>
    </source>
</evidence>
<keyword evidence="11" id="KW-1185">Reference proteome</keyword>
<evidence type="ECO:0000256" key="6">
    <source>
        <dbReference type="ARBA" id="ARBA00023118"/>
    </source>
</evidence>
<evidence type="ECO:0000256" key="1">
    <source>
        <dbReference type="ARBA" id="ARBA00004236"/>
    </source>
</evidence>
<dbReference type="InterPro" id="IPR043760">
    <property type="entry name" value="PycTM_dom"/>
</dbReference>
<reference evidence="11" key="1">
    <citation type="journal article" date="2019" name="Int. J. Syst. Evol. Microbiol.">
        <title>The Global Catalogue of Microorganisms (GCM) 10K type strain sequencing project: providing services to taxonomists for standard genome sequencing and annotation.</title>
        <authorList>
            <consortium name="The Broad Institute Genomics Platform"/>
            <consortium name="The Broad Institute Genome Sequencing Center for Infectious Disease"/>
            <person name="Wu L."/>
            <person name="Ma J."/>
        </authorList>
    </citation>
    <scope>NUCLEOTIDE SEQUENCE [LARGE SCALE GENOMIC DNA]</scope>
    <source>
        <strain evidence="11">JCM 3146</strain>
    </source>
</reference>
<keyword evidence="4" id="KW-0547">Nucleotide-binding</keyword>
<keyword evidence="7 8" id="KW-0472">Membrane</keyword>
<sequence length="183" mass="20347">MSRGRQRLRSVPTTPGDASTHFHQYSLQVHQALHEWTAKVDTKASVVLSLETAAFGAVLAFSSASKPLGHLHGSEVWFYRFGISLLIGGILFAGAAVFPQLNRRDARRNWRSNYVYFGHLRWWAPDDLITVVQANGLVRDPLVMSTQIVALSKIVWRKHVFLQWSMSLAILGAAGIGLAALLR</sequence>
<evidence type="ECO:0000259" key="9">
    <source>
        <dbReference type="Pfam" id="PF18967"/>
    </source>
</evidence>
<accession>A0ABP3G9A0</accession>
<evidence type="ECO:0000256" key="4">
    <source>
        <dbReference type="ARBA" id="ARBA00022741"/>
    </source>
</evidence>
<name>A0ABP3G9A0_9ACTN</name>
<proteinExistence type="predicted"/>
<comment type="caution">
    <text evidence="10">The sequence shown here is derived from an EMBL/GenBank/DDBJ whole genome shotgun (WGS) entry which is preliminary data.</text>
</comment>
<evidence type="ECO:0000256" key="8">
    <source>
        <dbReference type="SAM" id="Phobius"/>
    </source>
</evidence>
<dbReference type="EMBL" id="BAAABM010000022">
    <property type="protein sequence ID" value="GAA0339715.1"/>
    <property type="molecule type" value="Genomic_DNA"/>
</dbReference>
<feature type="transmembrane region" description="Helical" evidence="8">
    <location>
        <begin position="46"/>
        <end position="65"/>
    </location>
</feature>
<evidence type="ECO:0000256" key="3">
    <source>
        <dbReference type="ARBA" id="ARBA00022692"/>
    </source>
</evidence>
<dbReference type="Pfam" id="PF18967">
    <property type="entry name" value="PycTM"/>
    <property type="match status" value="1"/>
</dbReference>
<feature type="transmembrane region" description="Helical" evidence="8">
    <location>
        <begin position="77"/>
        <end position="98"/>
    </location>
</feature>
<organism evidence="10 11">
    <name type="scientific">Actinoallomurus spadix</name>
    <dbReference type="NCBI Taxonomy" id="79912"/>
    <lineage>
        <taxon>Bacteria</taxon>
        <taxon>Bacillati</taxon>
        <taxon>Actinomycetota</taxon>
        <taxon>Actinomycetes</taxon>
        <taxon>Streptosporangiales</taxon>
        <taxon>Thermomonosporaceae</taxon>
        <taxon>Actinoallomurus</taxon>
    </lineage>
</organism>
<comment type="subcellular location">
    <subcellularLocation>
        <location evidence="1">Cell membrane</location>
    </subcellularLocation>
</comment>